<dbReference type="Gene3D" id="3.90.1720.10">
    <property type="entry name" value="endopeptidase domain like (from Nostoc punctiforme)"/>
    <property type="match status" value="1"/>
</dbReference>
<accession>A0ABT8SDS1</accession>
<dbReference type="PANTHER" id="PTHR13943">
    <property type="entry name" value="HRAS-LIKE SUPPRESSOR - RELATED"/>
    <property type="match status" value="1"/>
</dbReference>
<reference evidence="5" key="1">
    <citation type="submission" date="2023-06" db="EMBL/GenBank/DDBJ databases">
        <authorList>
            <person name="Jiang Y."/>
            <person name="Liu Q."/>
        </authorList>
    </citation>
    <scope>NUCLEOTIDE SEQUENCE</scope>
    <source>
        <strain evidence="5">CGMCC 1.12090</strain>
    </source>
</reference>
<gene>
    <name evidence="5" type="ORF">Q2T77_32865</name>
</gene>
<keyword evidence="2" id="KW-0378">Hydrolase</keyword>
<sequence length="153" mass="16882">MMQTTAWPDVDFPLGAHIVTPRRWYTHHGIYVGAGQVVHYQGLSTSLRRGRIAKVSLAEFAGGRSVHVRDEAQAVFADFEVVARACSRLGEGAYDVLRNNCEHFCSWCAVGVARSSQVERLLSNPRALTFAARLLTALINGWTSTRDALPLLN</sequence>
<evidence type="ECO:0000256" key="1">
    <source>
        <dbReference type="ARBA" id="ARBA00022679"/>
    </source>
</evidence>
<keyword evidence="1" id="KW-0808">Transferase</keyword>
<comment type="caution">
    <text evidence="5">The sequence shown here is derived from an EMBL/GenBank/DDBJ whole genome shotgun (WGS) entry which is preliminary data.</text>
</comment>
<dbReference type="Pfam" id="PF04970">
    <property type="entry name" value="LRAT"/>
    <property type="match status" value="1"/>
</dbReference>
<dbReference type="InterPro" id="IPR051496">
    <property type="entry name" value="H-rev107_PLA/AT"/>
</dbReference>
<protein>
    <submittedName>
        <fullName evidence="5">Lecithin retinol acyltransferase family protein</fullName>
    </submittedName>
</protein>
<dbReference type="PROSITE" id="PS51934">
    <property type="entry name" value="LRAT"/>
    <property type="match status" value="1"/>
</dbReference>
<proteinExistence type="predicted"/>
<evidence type="ECO:0000313" key="5">
    <source>
        <dbReference type="EMBL" id="MDO1537069.1"/>
    </source>
</evidence>
<dbReference type="PANTHER" id="PTHR13943:SF77">
    <property type="entry name" value="LRAT DOMAIN-CONTAINING PROTEIN"/>
    <property type="match status" value="1"/>
</dbReference>
<dbReference type="RefSeq" id="WP_301815324.1">
    <property type="nucleotide sequence ID" value="NZ_JAUJZH010000035.1"/>
</dbReference>
<keyword evidence="5" id="KW-0012">Acyltransferase</keyword>
<evidence type="ECO:0000256" key="2">
    <source>
        <dbReference type="ARBA" id="ARBA00022801"/>
    </source>
</evidence>
<evidence type="ECO:0000313" key="6">
    <source>
        <dbReference type="Proteomes" id="UP001169027"/>
    </source>
</evidence>
<organism evidence="5 6">
    <name type="scientific">Variovorax ginsengisoli</name>
    <dbReference type="NCBI Taxonomy" id="363844"/>
    <lineage>
        <taxon>Bacteria</taxon>
        <taxon>Pseudomonadati</taxon>
        <taxon>Pseudomonadota</taxon>
        <taxon>Betaproteobacteria</taxon>
        <taxon>Burkholderiales</taxon>
        <taxon>Comamonadaceae</taxon>
        <taxon>Variovorax</taxon>
    </lineage>
</organism>
<feature type="domain" description="LRAT" evidence="4">
    <location>
        <begin position="17"/>
        <end position="117"/>
    </location>
</feature>
<name>A0ABT8SDS1_9BURK</name>
<dbReference type="Proteomes" id="UP001169027">
    <property type="component" value="Unassembled WGS sequence"/>
</dbReference>
<evidence type="ECO:0000259" key="4">
    <source>
        <dbReference type="PROSITE" id="PS51934"/>
    </source>
</evidence>
<keyword evidence="3" id="KW-0443">Lipid metabolism</keyword>
<dbReference type="InterPro" id="IPR007053">
    <property type="entry name" value="LRAT_dom"/>
</dbReference>
<dbReference type="GO" id="GO:0016746">
    <property type="term" value="F:acyltransferase activity"/>
    <property type="evidence" value="ECO:0007669"/>
    <property type="project" value="UniProtKB-KW"/>
</dbReference>
<keyword evidence="6" id="KW-1185">Reference proteome</keyword>
<evidence type="ECO:0000256" key="3">
    <source>
        <dbReference type="ARBA" id="ARBA00023098"/>
    </source>
</evidence>
<dbReference type="EMBL" id="JAUKVY010000035">
    <property type="protein sequence ID" value="MDO1537069.1"/>
    <property type="molecule type" value="Genomic_DNA"/>
</dbReference>